<accession>A0ABD2Z7L1</accession>
<reference evidence="4 5" key="1">
    <citation type="submission" date="2024-11" db="EMBL/GenBank/DDBJ databases">
        <title>A near-complete genome assembly of Cinchona calisaya.</title>
        <authorList>
            <person name="Lian D.C."/>
            <person name="Zhao X.W."/>
            <person name="Wei L."/>
        </authorList>
    </citation>
    <scope>NUCLEOTIDE SEQUENCE [LARGE SCALE GENOMIC DNA]</scope>
    <source>
        <tissue evidence="4">Nenye</tissue>
    </source>
</reference>
<dbReference type="Gene3D" id="3.30.200.20">
    <property type="entry name" value="Phosphorylase Kinase, domain 1"/>
    <property type="match status" value="1"/>
</dbReference>
<dbReference type="Pfam" id="PF00069">
    <property type="entry name" value="Pkinase"/>
    <property type="match status" value="1"/>
</dbReference>
<dbReference type="PROSITE" id="PS50011">
    <property type="entry name" value="PROTEIN_KINASE_DOM"/>
    <property type="match status" value="1"/>
</dbReference>
<gene>
    <name evidence="4" type="ORF">ACH5RR_022361</name>
</gene>
<keyword evidence="5" id="KW-1185">Reference proteome</keyword>
<evidence type="ECO:0000256" key="1">
    <source>
        <dbReference type="ARBA" id="ARBA00022741"/>
    </source>
</evidence>
<dbReference type="AlphaFoldDB" id="A0ABD2Z7L1"/>
<dbReference type="PANTHER" id="PTHR27001:SF931">
    <property type="entry name" value="OS11G0664100 PROTEIN"/>
    <property type="match status" value="1"/>
</dbReference>
<dbReference type="InterPro" id="IPR000719">
    <property type="entry name" value="Prot_kinase_dom"/>
</dbReference>
<evidence type="ECO:0000256" key="2">
    <source>
        <dbReference type="ARBA" id="ARBA00022840"/>
    </source>
</evidence>
<dbReference type="InterPro" id="IPR011009">
    <property type="entry name" value="Kinase-like_dom_sf"/>
</dbReference>
<dbReference type="GO" id="GO:0005524">
    <property type="term" value="F:ATP binding"/>
    <property type="evidence" value="ECO:0007669"/>
    <property type="project" value="UniProtKB-KW"/>
</dbReference>
<evidence type="ECO:0000313" key="4">
    <source>
        <dbReference type="EMBL" id="KAL3515459.1"/>
    </source>
</evidence>
<evidence type="ECO:0000259" key="3">
    <source>
        <dbReference type="PROSITE" id="PS50011"/>
    </source>
</evidence>
<dbReference type="Proteomes" id="UP001630127">
    <property type="component" value="Unassembled WGS sequence"/>
</dbReference>
<name>A0ABD2Z7L1_9GENT</name>
<dbReference type="PANTHER" id="PTHR27001">
    <property type="entry name" value="OS01G0253100 PROTEIN"/>
    <property type="match status" value="1"/>
</dbReference>
<dbReference type="EMBL" id="JBJUIK010000010">
    <property type="protein sequence ID" value="KAL3515459.1"/>
    <property type="molecule type" value="Genomic_DNA"/>
</dbReference>
<sequence>MGDQSRVVIKNYTNSTRDQWMAEIKYLVAFGNHTNIIQLLGYGETNRRLFLIYPWMGRGSVHENVHGLTWKQILQILKGTAAAITALHSHSPPLIHREVKPANILLDQEGNAILCDFGTVGPSDHAIAGVTPGYTERATLDGQAQTGSDIFSLGVLILQLIMRRVTVTSPTIQSNNFWDSQVIRWATNAFADRENAVHISLLRTGCNTRQARAITQLGLDCSNEDILSRPTIEVVTERLLEIEATKSSRWSNLSRCLPCANSQP</sequence>
<proteinExistence type="predicted"/>
<comment type="caution">
    <text evidence="4">The sequence shown here is derived from an EMBL/GenBank/DDBJ whole genome shotgun (WGS) entry which is preliminary data.</text>
</comment>
<organism evidence="4 5">
    <name type="scientific">Cinchona calisaya</name>
    <dbReference type="NCBI Taxonomy" id="153742"/>
    <lineage>
        <taxon>Eukaryota</taxon>
        <taxon>Viridiplantae</taxon>
        <taxon>Streptophyta</taxon>
        <taxon>Embryophyta</taxon>
        <taxon>Tracheophyta</taxon>
        <taxon>Spermatophyta</taxon>
        <taxon>Magnoliopsida</taxon>
        <taxon>eudicotyledons</taxon>
        <taxon>Gunneridae</taxon>
        <taxon>Pentapetalae</taxon>
        <taxon>asterids</taxon>
        <taxon>lamiids</taxon>
        <taxon>Gentianales</taxon>
        <taxon>Rubiaceae</taxon>
        <taxon>Cinchonoideae</taxon>
        <taxon>Cinchoneae</taxon>
        <taxon>Cinchona</taxon>
    </lineage>
</organism>
<dbReference type="Gene3D" id="1.10.510.10">
    <property type="entry name" value="Transferase(Phosphotransferase) domain 1"/>
    <property type="match status" value="1"/>
</dbReference>
<keyword evidence="2" id="KW-0067">ATP-binding</keyword>
<evidence type="ECO:0000313" key="5">
    <source>
        <dbReference type="Proteomes" id="UP001630127"/>
    </source>
</evidence>
<feature type="domain" description="Protein kinase" evidence="3">
    <location>
        <begin position="1"/>
        <end position="240"/>
    </location>
</feature>
<dbReference type="SUPFAM" id="SSF56112">
    <property type="entry name" value="Protein kinase-like (PK-like)"/>
    <property type="match status" value="1"/>
</dbReference>
<keyword evidence="1" id="KW-0547">Nucleotide-binding</keyword>
<protein>
    <recommendedName>
        <fullName evidence="3">Protein kinase domain-containing protein</fullName>
    </recommendedName>
</protein>